<organism evidence="2 3">
    <name type="scientific">Flavimaricola marinus</name>
    <dbReference type="NCBI Taxonomy" id="1819565"/>
    <lineage>
        <taxon>Bacteria</taxon>
        <taxon>Pseudomonadati</taxon>
        <taxon>Pseudomonadota</taxon>
        <taxon>Alphaproteobacteria</taxon>
        <taxon>Rhodobacterales</taxon>
        <taxon>Paracoccaceae</taxon>
        <taxon>Flavimaricola</taxon>
    </lineage>
</organism>
<name>A0A238LD58_9RHOB</name>
<feature type="chain" id="PRO_5013167336" description="Invasion associated locus B (IalB) protein" evidence="1">
    <location>
        <begin position="21"/>
        <end position="182"/>
    </location>
</feature>
<proteinExistence type="predicted"/>
<evidence type="ECO:0000313" key="2">
    <source>
        <dbReference type="EMBL" id="SMY07355.1"/>
    </source>
</evidence>
<accession>A0A238LD58</accession>
<reference evidence="2 3" key="1">
    <citation type="submission" date="2017-05" db="EMBL/GenBank/DDBJ databases">
        <authorList>
            <person name="Song R."/>
            <person name="Chenine A.L."/>
            <person name="Ruprecht R.M."/>
        </authorList>
    </citation>
    <scope>NUCLEOTIDE SEQUENCE [LARGE SCALE GENOMIC DNA]</scope>
    <source>
        <strain evidence="2 3">CECT 8899</strain>
    </source>
</reference>
<dbReference type="RefSeq" id="WP_093991563.1">
    <property type="nucleotide sequence ID" value="NZ_FXZK01000002.1"/>
</dbReference>
<keyword evidence="3" id="KW-1185">Reference proteome</keyword>
<evidence type="ECO:0008006" key="4">
    <source>
        <dbReference type="Google" id="ProtNLM"/>
    </source>
</evidence>
<gene>
    <name evidence="2" type="ORF">LOM8899_01490</name>
</gene>
<evidence type="ECO:0000256" key="1">
    <source>
        <dbReference type="SAM" id="SignalP"/>
    </source>
</evidence>
<dbReference type="AlphaFoldDB" id="A0A238LD58"/>
<feature type="signal peptide" evidence="1">
    <location>
        <begin position="1"/>
        <end position="20"/>
    </location>
</feature>
<evidence type="ECO:0000313" key="3">
    <source>
        <dbReference type="Proteomes" id="UP000201613"/>
    </source>
</evidence>
<dbReference type="Proteomes" id="UP000201613">
    <property type="component" value="Unassembled WGS sequence"/>
</dbReference>
<dbReference type="EMBL" id="FXZK01000002">
    <property type="protein sequence ID" value="SMY07355.1"/>
    <property type="molecule type" value="Genomic_DNA"/>
</dbReference>
<sequence length="182" mass="19475">MKWTFMVVICGMVWPAAGLAQPAGECALGCSVTFPGRLGAGYEACMALACPSDGLSGPAWEFGRMEDPEHGGFAAISSDDLSQQLILTCESRGPISVVLRSATIDRGEAQWIVDGQSVEWLDMEQRNGVLVAEVPRASRLVMALQDGGRVSVLSRDGRAQVDFGLRGSDRAITAAMDYCMER</sequence>
<keyword evidence="1" id="KW-0732">Signal</keyword>
<protein>
    <recommendedName>
        <fullName evidence="4">Invasion associated locus B (IalB) protein</fullName>
    </recommendedName>
</protein>